<dbReference type="Gene3D" id="3.30.420.300">
    <property type="entry name" value="2-keto-3-deoxy-galactonokinase, substrate binding domain"/>
    <property type="match status" value="1"/>
</dbReference>
<dbReference type="Gene3D" id="3.30.420.310">
    <property type="entry name" value="2-keto-3-deoxy-galactonokinase, C-terminal domain"/>
    <property type="match status" value="1"/>
</dbReference>
<dbReference type="Proteomes" id="UP000240653">
    <property type="component" value="Unassembled WGS sequence"/>
</dbReference>
<dbReference type="GO" id="GO:0008671">
    <property type="term" value="F:2-dehydro-3-deoxygalactonokinase activity"/>
    <property type="evidence" value="ECO:0007669"/>
    <property type="project" value="InterPro"/>
</dbReference>
<dbReference type="RefSeq" id="WP_106723388.1">
    <property type="nucleotide sequence ID" value="NZ_PXYL01000003.1"/>
</dbReference>
<dbReference type="AlphaFoldDB" id="A0A2P7SI82"/>
<proteinExistence type="predicted"/>
<name>A0A2P7SI82_9HYPH</name>
<comment type="caution">
    <text evidence="1">The sequence shown here is derived from an EMBL/GenBank/DDBJ whole genome shotgun (WGS) entry which is preliminary data.</text>
</comment>
<dbReference type="InterPro" id="IPR007729">
    <property type="entry name" value="DGOK"/>
</dbReference>
<evidence type="ECO:0000313" key="2">
    <source>
        <dbReference type="Proteomes" id="UP000240653"/>
    </source>
</evidence>
<sequence length="317" mass="32761">MTLHTNPAVAAVDWGTSHFRIWLLDANGTVLAERRSAEGLLSVPPQGFAGILETHLAELQAPPSLPVVICGMAGSRQGWVEAPYASTPVALDAVQAGAVGVASTARKIRIVPGIAQHQPDAPDVMRGEETQLAGIAALASGNHLVCMPGTHSKWVEMRDGTVTGFCTWLTGELFSLLSSQSILRHSVIGAEHVSPDAAPFHKACAEALAQGGDIGAQLFRIRAAGLLAGLSPDDSAATLSGLLIGAEIASATRRFAAGDKMPVTLVGSAALAPLYRAALELAGHEVRIADGDAAVRAGLFAAARHLDMVESKDRATA</sequence>
<gene>
    <name evidence="1" type="ORF">C7I85_07785</name>
</gene>
<dbReference type="GO" id="GO:0034194">
    <property type="term" value="P:D-galactonate catabolic process"/>
    <property type="evidence" value="ECO:0007669"/>
    <property type="project" value="InterPro"/>
</dbReference>
<evidence type="ECO:0000313" key="1">
    <source>
        <dbReference type="EMBL" id="PSJ62206.1"/>
    </source>
</evidence>
<dbReference type="EMBL" id="PXYL01000003">
    <property type="protein sequence ID" value="PSJ62206.1"/>
    <property type="molecule type" value="Genomic_DNA"/>
</dbReference>
<dbReference type="InterPro" id="IPR042258">
    <property type="entry name" value="DGOK_N"/>
</dbReference>
<keyword evidence="1" id="KW-0418">Kinase</keyword>
<dbReference type="SUPFAM" id="SSF53067">
    <property type="entry name" value="Actin-like ATPase domain"/>
    <property type="match status" value="1"/>
</dbReference>
<dbReference type="InterPro" id="IPR043129">
    <property type="entry name" value="ATPase_NBD"/>
</dbReference>
<keyword evidence="1" id="KW-0808">Transferase</keyword>
<organism evidence="1 2">
    <name type="scientific">Pseudaminobacter soli</name>
    <name type="common">ex Li et al. 2025</name>
    <dbReference type="NCBI Taxonomy" id="1295366"/>
    <lineage>
        <taxon>Bacteria</taxon>
        <taxon>Pseudomonadati</taxon>
        <taxon>Pseudomonadota</taxon>
        <taxon>Alphaproteobacteria</taxon>
        <taxon>Hyphomicrobiales</taxon>
        <taxon>Phyllobacteriaceae</taxon>
        <taxon>Pseudaminobacter</taxon>
    </lineage>
</organism>
<reference evidence="1 2" key="1">
    <citation type="submission" date="2018-03" db="EMBL/GenBank/DDBJ databases">
        <title>The draft genome of Mesorhizobium soli JCM 19897.</title>
        <authorList>
            <person name="Li L."/>
            <person name="Liu L."/>
            <person name="Liang L."/>
            <person name="Wang T."/>
            <person name="Zhang X."/>
        </authorList>
    </citation>
    <scope>NUCLEOTIDE SEQUENCE [LARGE SCALE GENOMIC DNA]</scope>
    <source>
        <strain evidence="1 2">JCM 19897</strain>
    </source>
</reference>
<dbReference type="Pfam" id="PF05035">
    <property type="entry name" value="DGOK"/>
    <property type="match status" value="1"/>
</dbReference>
<accession>A0A2P7SI82</accession>
<protein>
    <submittedName>
        <fullName evidence="1">2-dehydro-3-deoxygalactonokinase</fullName>
    </submittedName>
</protein>
<dbReference type="CDD" id="cd24012">
    <property type="entry name" value="ASKHA_NBD_KDGal-kinase"/>
    <property type="match status" value="1"/>
</dbReference>
<keyword evidence="2" id="KW-1185">Reference proteome</keyword>
<dbReference type="InterPro" id="IPR042257">
    <property type="entry name" value="DGOK_C"/>
</dbReference>